<keyword evidence="2" id="KW-1185">Reference proteome</keyword>
<dbReference type="EMBL" id="JAWPEI010000005">
    <property type="protein sequence ID" value="KAK4726847.1"/>
    <property type="molecule type" value="Genomic_DNA"/>
</dbReference>
<name>A0AAV9LMA4_9SOLN</name>
<evidence type="ECO:0000313" key="1">
    <source>
        <dbReference type="EMBL" id="KAK4726847.1"/>
    </source>
</evidence>
<reference evidence="1 2" key="1">
    <citation type="submission" date="2023-10" db="EMBL/GenBank/DDBJ databases">
        <title>Genome-Wide Identification Analysis in wild type Solanum Pinnatisectum Reveals Some Genes Defensing Phytophthora Infestans.</title>
        <authorList>
            <person name="Sun C."/>
        </authorList>
    </citation>
    <scope>NUCLEOTIDE SEQUENCE [LARGE SCALE GENOMIC DNA]</scope>
    <source>
        <strain evidence="1">LQN</strain>
        <tissue evidence="1">Leaf</tissue>
    </source>
</reference>
<comment type="caution">
    <text evidence="1">The sequence shown here is derived from an EMBL/GenBank/DDBJ whole genome shotgun (WGS) entry which is preliminary data.</text>
</comment>
<dbReference type="AlphaFoldDB" id="A0AAV9LMA4"/>
<dbReference type="Proteomes" id="UP001311915">
    <property type="component" value="Unassembled WGS sequence"/>
</dbReference>
<accession>A0AAV9LMA4</accession>
<proteinExistence type="predicted"/>
<gene>
    <name evidence="1" type="ORF">R3W88_031764</name>
</gene>
<evidence type="ECO:0000313" key="2">
    <source>
        <dbReference type="Proteomes" id="UP001311915"/>
    </source>
</evidence>
<protein>
    <submittedName>
        <fullName evidence="1">Uncharacterized protein</fullName>
    </submittedName>
</protein>
<organism evidence="1 2">
    <name type="scientific">Solanum pinnatisectum</name>
    <name type="common">tansyleaf nightshade</name>
    <dbReference type="NCBI Taxonomy" id="50273"/>
    <lineage>
        <taxon>Eukaryota</taxon>
        <taxon>Viridiplantae</taxon>
        <taxon>Streptophyta</taxon>
        <taxon>Embryophyta</taxon>
        <taxon>Tracheophyta</taxon>
        <taxon>Spermatophyta</taxon>
        <taxon>Magnoliopsida</taxon>
        <taxon>eudicotyledons</taxon>
        <taxon>Gunneridae</taxon>
        <taxon>Pentapetalae</taxon>
        <taxon>asterids</taxon>
        <taxon>lamiids</taxon>
        <taxon>Solanales</taxon>
        <taxon>Solanaceae</taxon>
        <taxon>Solanoideae</taxon>
        <taxon>Solaneae</taxon>
        <taxon>Solanum</taxon>
    </lineage>
</organism>
<sequence>MQLLKELTLEALLPLESITRELLFKMVEIQHQVRYICTSIHTVMMKNLLLVNELESCMKNIKKYYKTKHKLNLMLINGKHIIKQRKGKRKEGYMVLELKQKYFMDQIFVSLLDLMLRAQYYVQMLKQHRHKMWMS</sequence>